<proteinExistence type="predicted"/>
<dbReference type="AlphaFoldDB" id="A0A6C0ADV4"/>
<evidence type="ECO:0000256" key="1">
    <source>
        <dbReference type="SAM" id="MobiDB-lite"/>
    </source>
</evidence>
<sequence>MCKGKNCNCDKSSRKGSECGSRRRDRCDKDRGCNKDRGCDRGSCDRDYSCDRRGSCSDRCCDGRYPLNRDPCCNYGYSYYSPCTVGQYVVFAPEIAVDPYVIMNQYRRMW</sequence>
<reference evidence="2" key="1">
    <citation type="journal article" date="2020" name="Nature">
        <title>Giant virus diversity and host interactions through global metagenomics.</title>
        <authorList>
            <person name="Schulz F."/>
            <person name="Roux S."/>
            <person name="Paez-Espino D."/>
            <person name="Jungbluth S."/>
            <person name="Walsh D.A."/>
            <person name="Denef V.J."/>
            <person name="McMahon K.D."/>
            <person name="Konstantinidis K.T."/>
            <person name="Eloe-Fadrosh E.A."/>
            <person name="Kyrpides N.C."/>
            <person name="Woyke T."/>
        </authorList>
    </citation>
    <scope>NUCLEOTIDE SEQUENCE</scope>
    <source>
        <strain evidence="2">GVMAG-S-1021933-23</strain>
    </source>
</reference>
<evidence type="ECO:0000313" key="2">
    <source>
        <dbReference type="EMBL" id="QHS77914.1"/>
    </source>
</evidence>
<dbReference type="EMBL" id="MN740593">
    <property type="protein sequence ID" value="QHS77914.1"/>
    <property type="molecule type" value="Genomic_DNA"/>
</dbReference>
<name>A0A6C0ADV4_9ZZZZ</name>
<organism evidence="2">
    <name type="scientific">viral metagenome</name>
    <dbReference type="NCBI Taxonomy" id="1070528"/>
    <lineage>
        <taxon>unclassified sequences</taxon>
        <taxon>metagenomes</taxon>
        <taxon>organismal metagenomes</taxon>
    </lineage>
</organism>
<accession>A0A6C0ADV4</accession>
<feature type="compositionally biased region" description="Basic and acidic residues" evidence="1">
    <location>
        <begin position="11"/>
        <end position="31"/>
    </location>
</feature>
<feature type="region of interest" description="Disordered" evidence="1">
    <location>
        <begin position="1"/>
        <end position="31"/>
    </location>
</feature>
<protein>
    <submittedName>
        <fullName evidence="2">Uncharacterized protein</fullName>
    </submittedName>
</protein>